<accession>A0A8H4JS66</accession>
<dbReference type="InterPro" id="IPR016166">
    <property type="entry name" value="FAD-bd_PCMH"/>
</dbReference>
<dbReference type="PANTHER" id="PTHR42973">
    <property type="entry name" value="BINDING OXIDOREDUCTASE, PUTATIVE (AFU_ORTHOLOGUE AFUA_1G17690)-RELATED"/>
    <property type="match status" value="1"/>
</dbReference>
<dbReference type="InterPro" id="IPR016167">
    <property type="entry name" value="FAD-bd_PCMH_sub1"/>
</dbReference>
<keyword evidence="7" id="KW-1185">Reference proteome</keyword>
<reference evidence="6" key="1">
    <citation type="submission" date="2020-01" db="EMBL/GenBank/DDBJ databases">
        <title>Identification and distribution of gene clusters putatively required for synthesis of sphingolipid metabolism inhibitors in phylogenetically diverse species of the filamentous fungus Fusarium.</title>
        <authorList>
            <person name="Kim H.-S."/>
            <person name="Busman M."/>
            <person name="Brown D.W."/>
            <person name="Divon H."/>
            <person name="Uhlig S."/>
            <person name="Proctor R.H."/>
        </authorList>
    </citation>
    <scope>NUCLEOTIDE SEQUENCE</scope>
    <source>
        <strain evidence="6">NRRL 53441</strain>
    </source>
</reference>
<evidence type="ECO:0000256" key="4">
    <source>
        <dbReference type="ARBA" id="ARBA00023002"/>
    </source>
</evidence>
<dbReference type="EMBL" id="JAADJG010000742">
    <property type="protein sequence ID" value="KAF4438025.1"/>
    <property type="molecule type" value="Genomic_DNA"/>
</dbReference>
<keyword evidence="3" id="KW-0274">FAD</keyword>
<dbReference type="PANTHER" id="PTHR42973:SF7">
    <property type="entry name" value="FAD-BINDING PCMH-TYPE DOMAIN-CONTAINING PROTEIN"/>
    <property type="match status" value="1"/>
</dbReference>
<dbReference type="OrthoDB" id="415825at2759"/>
<evidence type="ECO:0000256" key="2">
    <source>
        <dbReference type="ARBA" id="ARBA00022630"/>
    </source>
</evidence>
<dbReference type="InterPro" id="IPR036318">
    <property type="entry name" value="FAD-bd_PCMH-like_sf"/>
</dbReference>
<evidence type="ECO:0000256" key="1">
    <source>
        <dbReference type="ARBA" id="ARBA00005466"/>
    </source>
</evidence>
<dbReference type="Gene3D" id="3.40.462.20">
    <property type="match status" value="1"/>
</dbReference>
<evidence type="ECO:0000259" key="5">
    <source>
        <dbReference type="PROSITE" id="PS51387"/>
    </source>
</evidence>
<gene>
    <name evidence="6" type="ORF">F53441_12877</name>
</gene>
<dbReference type="InterPro" id="IPR050416">
    <property type="entry name" value="FAD-linked_Oxidoreductase"/>
</dbReference>
<dbReference type="Proteomes" id="UP000605986">
    <property type="component" value="Unassembled WGS sequence"/>
</dbReference>
<evidence type="ECO:0000256" key="3">
    <source>
        <dbReference type="ARBA" id="ARBA00022827"/>
    </source>
</evidence>
<dbReference type="Gene3D" id="3.30.465.10">
    <property type="match status" value="1"/>
</dbReference>
<dbReference type="GO" id="GO:0071949">
    <property type="term" value="F:FAD binding"/>
    <property type="evidence" value="ECO:0007669"/>
    <property type="project" value="InterPro"/>
</dbReference>
<evidence type="ECO:0000313" key="6">
    <source>
        <dbReference type="EMBL" id="KAF4438025.1"/>
    </source>
</evidence>
<dbReference type="SUPFAM" id="SSF56176">
    <property type="entry name" value="FAD-binding/transporter-associated domain-like"/>
    <property type="match status" value="1"/>
</dbReference>
<dbReference type="PROSITE" id="PS51387">
    <property type="entry name" value="FAD_PCMH"/>
    <property type="match status" value="1"/>
</dbReference>
<organism evidence="6 7">
    <name type="scientific">Fusarium austroafricanum</name>
    <dbReference type="NCBI Taxonomy" id="2364996"/>
    <lineage>
        <taxon>Eukaryota</taxon>
        <taxon>Fungi</taxon>
        <taxon>Dikarya</taxon>
        <taxon>Ascomycota</taxon>
        <taxon>Pezizomycotina</taxon>
        <taxon>Sordariomycetes</taxon>
        <taxon>Hypocreomycetidae</taxon>
        <taxon>Hypocreales</taxon>
        <taxon>Nectriaceae</taxon>
        <taxon>Fusarium</taxon>
        <taxon>Fusarium concolor species complex</taxon>
    </lineage>
</organism>
<sequence length="568" mass="61947">MCQGEGTQPMAGKVSMTDENKNFIRQAFLRGDLAPVLNPPIKTCGRCKQSFTGPRTMCLRCLQVKYAEEAADRRDRATDTYVQQCEKCKQLTLHLGPGWCTVCYDANGGLESLQCEYVVPNADTPQLPRWSDTHIGRPALIITPKTEQDVKAAIQIAKENNLTIVAADGGHGSFVAVDSKTLYLDMKLFKTIDLNKDQGTVRIGGGVIVGEVLKALADEGYYTPVPNSDAVGFVGCMLGGGNSPQVGVHGWMVDNLISYRLITASGDIVEVSSSSKDKELALFNVMCGAGQGLGVVTELTVSAFPLASLNMQEDKIWTRSLIFPPPAIDVAIKTFLDLSRPSAEALVTLMFVRSPPGTPAAGTPIAILGYQYFGPSEKAEKEAALLLQDDIVRKAVMANTALSPFEEANAKTRVYNSHGGHKSIASCRLYKTTAEAIKAGFDKWRAATEEYPDAQQTGLFISAYNVDKGAAIKNDKFVEGRDRPINAFIAMMAKEDKTREAFVGIMDDIVEAFRKSDDGSAPRSFTNNLRPEKDLDDMYGKERLQVLRDVKQTWDADGVFWSPYSKTG</sequence>
<comment type="similarity">
    <text evidence="1">Belongs to the oxygen-dependent FAD-linked oxidoreductase family.</text>
</comment>
<dbReference type="InterPro" id="IPR006094">
    <property type="entry name" value="Oxid_FAD_bind_N"/>
</dbReference>
<dbReference type="AlphaFoldDB" id="A0A8H4JS66"/>
<name>A0A8H4JS66_9HYPO</name>
<dbReference type="Gene3D" id="3.30.43.10">
    <property type="entry name" value="Uridine Diphospho-n-acetylenolpyruvylglucosamine Reductase, domain 2"/>
    <property type="match status" value="1"/>
</dbReference>
<dbReference type="Pfam" id="PF01565">
    <property type="entry name" value="FAD_binding_4"/>
    <property type="match status" value="1"/>
</dbReference>
<feature type="domain" description="FAD-binding PCMH-type" evidence="5">
    <location>
        <begin position="134"/>
        <end position="306"/>
    </location>
</feature>
<dbReference type="GO" id="GO:0016491">
    <property type="term" value="F:oxidoreductase activity"/>
    <property type="evidence" value="ECO:0007669"/>
    <property type="project" value="UniProtKB-KW"/>
</dbReference>
<evidence type="ECO:0000313" key="7">
    <source>
        <dbReference type="Proteomes" id="UP000605986"/>
    </source>
</evidence>
<comment type="caution">
    <text evidence="6">The sequence shown here is derived from an EMBL/GenBank/DDBJ whole genome shotgun (WGS) entry which is preliminary data.</text>
</comment>
<keyword evidence="2" id="KW-0285">Flavoprotein</keyword>
<keyword evidence="4" id="KW-0560">Oxidoreductase</keyword>
<dbReference type="InterPro" id="IPR016169">
    <property type="entry name" value="FAD-bd_PCMH_sub2"/>
</dbReference>
<proteinExistence type="inferred from homology"/>
<protein>
    <recommendedName>
        <fullName evidence="5">FAD-binding PCMH-type domain-containing protein</fullName>
    </recommendedName>
</protein>